<reference evidence="2 3" key="1">
    <citation type="journal article" date="2023" name="Hortic Res">
        <title>Pangenome of water caltrop reveals structural variations and asymmetric subgenome divergence after allopolyploidization.</title>
        <authorList>
            <person name="Zhang X."/>
            <person name="Chen Y."/>
            <person name="Wang L."/>
            <person name="Yuan Y."/>
            <person name="Fang M."/>
            <person name="Shi L."/>
            <person name="Lu R."/>
            <person name="Comes H.P."/>
            <person name="Ma Y."/>
            <person name="Chen Y."/>
            <person name="Huang G."/>
            <person name="Zhou Y."/>
            <person name="Zheng Z."/>
            <person name="Qiu Y."/>
        </authorList>
    </citation>
    <scope>NUCLEOTIDE SEQUENCE [LARGE SCALE GENOMIC DNA]</scope>
    <source>
        <tissue evidence="2">Roots</tissue>
    </source>
</reference>
<evidence type="ECO:0000256" key="1">
    <source>
        <dbReference type="SAM" id="SignalP"/>
    </source>
</evidence>
<keyword evidence="3" id="KW-1185">Reference proteome</keyword>
<gene>
    <name evidence="2" type="ORF">SAY87_009961</name>
</gene>
<dbReference type="AlphaFoldDB" id="A0AAN7JH74"/>
<feature type="chain" id="PRO_5042910946" evidence="1">
    <location>
        <begin position="23"/>
        <end position="207"/>
    </location>
</feature>
<keyword evidence="1" id="KW-0732">Signal</keyword>
<feature type="signal peptide" evidence="1">
    <location>
        <begin position="1"/>
        <end position="22"/>
    </location>
</feature>
<proteinExistence type="predicted"/>
<sequence>MEEFLLLYLAGLWFSLLKQSAAMVKAQAFMAMASSHLSPHARWIFPRSHLFLKVDCVGMCMGWSLSEEPRQFALGRETLREPIDVGAVVVDHVLLLDPPNPVPPRGIQNLVLPGTILVWVCPGARGRTRCPYTCIDIDVPEGGSEGGVCPVGLHTAAHGGPVVGIPQARVYPHGLVLREGDSYGFQVVEYPYGNVVHQESVVKLQKV</sequence>
<protein>
    <submittedName>
        <fullName evidence="2">Uncharacterized protein</fullName>
    </submittedName>
</protein>
<name>A0AAN7JH74_9MYRT</name>
<organism evidence="2 3">
    <name type="scientific">Trapa incisa</name>
    <dbReference type="NCBI Taxonomy" id="236973"/>
    <lineage>
        <taxon>Eukaryota</taxon>
        <taxon>Viridiplantae</taxon>
        <taxon>Streptophyta</taxon>
        <taxon>Embryophyta</taxon>
        <taxon>Tracheophyta</taxon>
        <taxon>Spermatophyta</taxon>
        <taxon>Magnoliopsida</taxon>
        <taxon>eudicotyledons</taxon>
        <taxon>Gunneridae</taxon>
        <taxon>Pentapetalae</taxon>
        <taxon>rosids</taxon>
        <taxon>malvids</taxon>
        <taxon>Myrtales</taxon>
        <taxon>Lythraceae</taxon>
        <taxon>Trapa</taxon>
    </lineage>
</organism>
<evidence type="ECO:0000313" key="3">
    <source>
        <dbReference type="Proteomes" id="UP001345219"/>
    </source>
</evidence>
<evidence type="ECO:0000313" key="2">
    <source>
        <dbReference type="EMBL" id="KAK4743649.1"/>
    </source>
</evidence>
<accession>A0AAN7JH74</accession>
<dbReference type="EMBL" id="JAXIOK010000022">
    <property type="protein sequence ID" value="KAK4743649.1"/>
    <property type="molecule type" value="Genomic_DNA"/>
</dbReference>
<dbReference type="Proteomes" id="UP001345219">
    <property type="component" value="Chromosome 9"/>
</dbReference>
<comment type="caution">
    <text evidence="2">The sequence shown here is derived from an EMBL/GenBank/DDBJ whole genome shotgun (WGS) entry which is preliminary data.</text>
</comment>